<organism evidence="4 5">
    <name type="scientific">Chondromyces crocatus</name>
    <dbReference type="NCBI Taxonomy" id="52"/>
    <lineage>
        <taxon>Bacteria</taxon>
        <taxon>Pseudomonadati</taxon>
        <taxon>Myxococcota</taxon>
        <taxon>Polyangia</taxon>
        <taxon>Polyangiales</taxon>
        <taxon>Polyangiaceae</taxon>
        <taxon>Chondromyces</taxon>
    </lineage>
</organism>
<dbReference type="OrthoDB" id="1495671at2"/>
<dbReference type="PROSITE" id="PS51257">
    <property type="entry name" value="PROKAR_LIPOPROTEIN"/>
    <property type="match status" value="1"/>
</dbReference>
<evidence type="ECO:0000256" key="1">
    <source>
        <dbReference type="SAM" id="MobiDB-lite"/>
    </source>
</evidence>
<name>A0A0K1EJD1_CHOCO</name>
<feature type="region of interest" description="Disordered" evidence="1">
    <location>
        <begin position="24"/>
        <end position="58"/>
    </location>
</feature>
<feature type="chain" id="PRO_5005459530" description="BP74 N-terminal domain-containing protein" evidence="2">
    <location>
        <begin position="22"/>
        <end position="187"/>
    </location>
</feature>
<keyword evidence="5" id="KW-1185">Reference proteome</keyword>
<feature type="compositionally biased region" description="Low complexity" evidence="1">
    <location>
        <begin position="26"/>
        <end position="40"/>
    </location>
</feature>
<reference evidence="4 5" key="1">
    <citation type="submission" date="2015-07" db="EMBL/GenBank/DDBJ databases">
        <title>Genome analysis of myxobacterium Chondromyces crocatus Cm c5 reveals a high potential for natural compound synthesis and the genetic basis for the loss of fruiting body formation.</title>
        <authorList>
            <person name="Zaburannyi N."/>
            <person name="Bunk B."/>
            <person name="Maier J."/>
            <person name="Overmann J."/>
            <person name="Mueller R."/>
        </authorList>
    </citation>
    <scope>NUCLEOTIDE SEQUENCE [LARGE SCALE GENOMIC DNA]</scope>
    <source>
        <strain evidence="4 5">Cm c5</strain>
    </source>
</reference>
<evidence type="ECO:0000313" key="4">
    <source>
        <dbReference type="EMBL" id="AKT40782.1"/>
    </source>
</evidence>
<keyword evidence="2" id="KW-0732">Signal</keyword>
<dbReference type="AlphaFoldDB" id="A0A0K1EJD1"/>
<dbReference type="STRING" id="52.CMC5_049380"/>
<evidence type="ECO:0000256" key="2">
    <source>
        <dbReference type="SAM" id="SignalP"/>
    </source>
</evidence>
<protein>
    <recommendedName>
        <fullName evidence="3">BP74 N-terminal domain-containing protein</fullName>
    </recommendedName>
</protein>
<proteinExistence type="predicted"/>
<gene>
    <name evidence="4" type="ORF">CMC5_049380</name>
</gene>
<dbReference type="Pfam" id="PF23621">
    <property type="entry name" value="BP74_N"/>
    <property type="match status" value="1"/>
</dbReference>
<dbReference type="Proteomes" id="UP000067626">
    <property type="component" value="Chromosome"/>
</dbReference>
<dbReference type="KEGG" id="ccro:CMC5_049380"/>
<feature type="signal peptide" evidence="2">
    <location>
        <begin position="1"/>
        <end position="21"/>
    </location>
</feature>
<sequence>MKTSSTIALALLLGLFSAACEDDRSNTTGTGTTSDPTSSNGAGGAGASGGAGGAGGTGGDGTACDTLPTDGLYATFVITGEQTYHASITNPDGVQEALALWAGEATASIPIGNLVCEPAPWNCGWSWHQDPATVRLAEMTIELCDGTPRLVEAGCADFGGGQFCPWLAELTQLRDCRTDTACPLVPR</sequence>
<dbReference type="InterPro" id="IPR056422">
    <property type="entry name" value="BP74_N"/>
</dbReference>
<dbReference type="EMBL" id="CP012159">
    <property type="protein sequence ID" value="AKT40782.1"/>
    <property type="molecule type" value="Genomic_DNA"/>
</dbReference>
<accession>A0A0K1EJD1</accession>
<feature type="compositionally biased region" description="Gly residues" evidence="1">
    <location>
        <begin position="41"/>
        <end position="58"/>
    </location>
</feature>
<evidence type="ECO:0000313" key="5">
    <source>
        <dbReference type="Proteomes" id="UP000067626"/>
    </source>
</evidence>
<feature type="domain" description="BP74 N-terminal" evidence="3">
    <location>
        <begin position="74"/>
        <end position="173"/>
    </location>
</feature>
<dbReference type="RefSeq" id="WP_050432670.1">
    <property type="nucleotide sequence ID" value="NZ_CP012159.1"/>
</dbReference>
<evidence type="ECO:0000259" key="3">
    <source>
        <dbReference type="Pfam" id="PF23621"/>
    </source>
</evidence>